<evidence type="ECO:0000259" key="8">
    <source>
        <dbReference type="Pfam" id="PF02687"/>
    </source>
</evidence>
<dbReference type="InterPro" id="IPR003838">
    <property type="entry name" value="ABC3_permease_C"/>
</dbReference>
<evidence type="ECO:0000256" key="2">
    <source>
        <dbReference type="ARBA" id="ARBA00005236"/>
    </source>
</evidence>
<dbReference type="Proteomes" id="UP000053176">
    <property type="component" value="Unassembled WGS sequence"/>
</dbReference>
<keyword evidence="5 7" id="KW-1133">Transmembrane helix</keyword>
<dbReference type="OrthoDB" id="8036472at2"/>
<gene>
    <name evidence="10" type="ORF">AU467_28750</name>
</gene>
<dbReference type="GO" id="GO:0044874">
    <property type="term" value="P:lipoprotein localization to outer membrane"/>
    <property type="evidence" value="ECO:0007669"/>
    <property type="project" value="TreeGrafter"/>
</dbReference>
<dbReference type="EMBL" id="LPWA01000128">
    <property type="protein sequence ID" value="KUM24890.1"/>
    <property type="molecule type" value="Genomic_DNA"/>
</dbReference>
<comment type="subcellular location">
    <subcellularLocation>
        <location evidence="1">Cell membrane</location>
        <topology evidence="1">Multi-pass membrane protein</topology>
    </subcellularLocation>
</comment>
<evidence type="ECO:0000256" key="1">
    <source>
        <dbReference type="ARBA" id="ARBA00004651"/>
    </source>
</evidence>
<feature type="transmembrane region" description="Helical" evidence="7">
    <location>
        <begin position="372"/>
        <end position="393"/>
    </location>
</feature>
<feature type="transmembrane region" description="Helical" evidence="7">
    <location>
        <begin position="419"/>
        <end position="437"/>
    </location>
</feature>
<sequence>MMALLWIRGILTHRFLRVAGAVAGVALAVALLAAMTSFLVHASASMTVRAIEAVPIDWQVQVLSGADPDRVRKAIAGAAPVKVVDGARYADVSGFEASTDGTTQTTGPGQVVAFVDGYSKDFPAEVRPLSGSTDGVLVAQQTAANLHVQPGDTATINRIGLPAATVKIAGVVDLPDADSLFQAVGLPAQAAPQAPPDNVLILPRPDWLQLFEPQMKQRPDTIRLQWHVRLARDILPTDPVTAYTFVTGAQRNLEARTVGQALVANNLGSRLEAVREDSLYASVLFLFLGLPGVALAVALTFAVTSSGAARRRMEQALLRIRGGTTRTILFLSAAEAALIAVVGTLLGLAGAWLFGLVAEPEPRAILSVSNPALMLVALFGVMLGFVALVFPAWSDARGITVAAARHVVGRAGTPLWRRLWLDILLLACAGLLFWQSASTGYQIVLAPEGVAETSVDYKAFIAPALFWLGAALLTIRLSSSVIARNSKLLRAIVAPTSGPLAPVVSAALSRQSSRLTVGIAMTALAVSFATSTAIFNTTYNAQARIDAELTNGSDVTVFGTSDRPAGAHLAALTVLTDAVAAEPMQHRFAYVGADLQDLYGIDPKHIGRATNLSDAYFGGAGAAEMLARLAATPDGVLVSEETVQDFQLQQGDTINLRLVDARNHQYHPVAFRFIGVAREFPTAPKDSFLVANAAYVARVTGSDAAEYVLMRSRGDPAVLSRQVSSVLAVDPSLKVADVGQAAHLIGSSLTAVDLGGLTAIELGFAVVMAAAAAGLMLALGFAERRRPFAILGAIGASPAQLGAFLWSEGIVILAGGLIFGLLSGVLTAWMLVKLLTGVFDPPPEALSVPWLYLATVLVLVIVSVAAAVISASRRSALTVEQLRDL</sequence>
<dbReference type="InterPro" id="IPR051447">
    <property type="entry name" value="Lipoprotein-release_system"/>
</dbReference>
<feature type="transmembrane region" description="Helical" evidence="7">
    <location>
        <begin position="515"/>
        <end position="535"/>
    </location>
</feature>
<evidence type="ECO:0000313" key="10">
    <source>
        <dbReference type="EMBL" id="KUM24890.1"/>
    </source>
</evidence>
<dbReference type="InterPro" id="IPR025857">
    <property type="entry name" value="MacB_PCD"/>
</dbReference>
<evidence type="ECO:0000256" key="3">
    <source>
        <dbReference type="ARBA" id="ARBA00022475"/>
    </source>
</evidence>
<feature type="transmembrane region" description="Helical" evidence="7">
    <location>
        <begin position="762"/>
        <end position="782"/>
    </location>
</feature>
<evidence type="ECO:0000256" key="5">
    <source>
        <dbReference type="ARBA" id="ARBA00022989"/>
    </source>
</evidence>
<dbReference type="PANTHER" id="PTHR30489:SF0">
    <property type="entry name" value="LIPOPROTEIN-RELEASING SYSTEM TRANSMEMBRANE PROTEIN LOLE"/>
    <property type="match status" value="1"/>
</dbReference>
<proteinExistence type="inferred from homology"/>
<protein>
    <submittedName>
        <fullName evidence="10">ABC transporter permease</fullName>
    </submittedName>
</protein>
<keyword evidence="3" id="KW-1003">Cell membrane</keyword>
<feature type="transmembrane region" description="Helical" evidence="7">
    <location>
        <begin position="803"/>
        <end position="830"/>
    </location>
</feature>
<reference evidence="10 11" key="1">
    <citation type="submission" date="2015-12" db="EMBL/GenBank/DDBJ databases">
        <title>Draft genome sequence of Mesorhizobium sp. UFLA 01-765, a multitolerant efficient symbiont and plant-growth promoting strain isolated from Zn-mining soil using Leucaena leucocephala as a trap plant.</title>
        <authorList>
            <person name="Rangel W.M."/>
            <person name="Thijs S."/>
            <person name="Longatti S.M."/>
            <person name="Moreira F.M."/>
            <person name="Weyens N."/>
            <person name="Vangronsveld J."/>
            <person name="Van Hamme J.D."/>
            <person name="Bottos E.M."/>
            <person name="Rineau F."/>
        </authorList>
    </citation>
    <scope>NUCLEOTIDE SEQUENCE [LARGE SCALE GENOMIC DNA]</scope>
    <source>
        <strain evidence="10 11">UFLA 01-765</strain>
    </source>
</reference>
<evidence type="ECO:0000259" key="9">
    <source>
        <dbReference type="Pfam" id="PF12704"/>
    </source>
</evidence>
<comment type="caution">
    <text evidence="10">The sequence shown here is derived from an EMBL/GenBank/DDBJ whole genome shotgun (WGS) entry which is preliminary data.</text>
</comment>
<evidence type="ECO:0000256" key="4">
    <source>
        <dbReference type="ARBA" id="ARBA00022692"/>
    </source>
</evidence>
<dbReference type="Pfam" id="PF02687">
    <property type="entry name" value="FtsX"/>
    <property type="match status" value="2"/>
</dbReference>
<feature type="transmembrane region" description="Helical" evidence="7">
    <location>
        <begin position="328"/>
        <end position="352"/>
    </location>
</feature>
<comment type="similarity">
    <text evidence="2">Belongs to the ABC-4 integral membrane protein family. LolC/E subfamily.</text>
</comment>
<feature type="domain" description="ABC3 transporter permease C-terminal" evidence="8">
    <location>
        <begin position="763"/>
        <end position="875"/>
    </location>
</feature>
<feature type="domain" description="ABC3 transporter permease C-terminal" evidence="8">
    <location>
        <begin position="293"/>
        <end position="393"/>
    </location>
</feature>
<name>A0A117N2R3_RHILI</name>
<dbReference type="AlphaFoldDB" id="A0A117N2R3"/>
<feature type="domain" description="MacB-like periplasmic core" evidence="9">
    <location>
        <begin position="21"/>
        <end position="192"/>
    </location>
</feature>
<feature type="transmembrane region" description="Helical" evidence="7">
    <location>
        <begin position="279"/>
        <end position="303"/>
    </location>
</feature>
<keyword evidence="6 7" id="KW-0472">Membrane</keyword>
<dbReference type="GO" id="GO:0098797">
    <property type="term" value="C:plasma membrane protein complex"/>
    <property type="evidence" value="ECO:0007669"/>
    <property type="project" value="TreeGrafter"/>
</dbReference>
<dbReference type="Pfam" id="PF12704">
    <property type="entry name" value="MacB_PCD"/>
    <property type="match status" value="1"/>
</dbReference>
<evidence type="ECO:0000256" key="6">
    <source>
        <dbReference type="ARBA" id="ARBA00023136"/>
    </source>
</evidence>
<evidence type="ECO:0000313" key="11">
    <source>
        <dbReference type="Proteomes" id="UP000053176"/>
    </source>
</evidence>
<accession>A0A117N2R3</accession>
<dbReference type="PANTHER" id="PTHR30489">
    <property type="entry name" value="LIPOPROTEIN-RELEASING SYSTEM TRANSMEMBRANE PROTEIN LOLE"/>
    <property type="match status" value="1"/>
</dbReference>
<feature type="transmembrane region" description="Helical" evidence="7">
    <location>
        <begin position="850"/>
        <end position="869"/>
    </location>
</feature>
<feature type="transmembrane region" description="Helical" evidence="7">
    <location>
        <begin position="457"/>
        <end position="477"/>
    </location>
</feature>
<evidence type="ECO:0000256" key="7">
    <source>
        <dbReference type="SAM" id="Phobius"/>
    </source>
</evidence>
<keyword evidence="4 7" id="KW-0812">Transmembrane</keyword>
<organism evidence="10 11">
    <name type="scientific">Rhizobium loti</name>
    <name type="common">Mesorhizobium loti</name>
    <dbReference type="NCBI Taxonomy" id="381"/>
    <lineage>
        <taxon>Bacteria</taxon>
        <taxon>Pseudomonadati</taxon>
        <taxon>Pseudomonadota</taxon>
        <taxon>Alphaproteobacteria</taxon>
        <taxon>Hyphomicrobiales</taxon>
        <taxon>Phyllobacteriaceae</taxon>
        <taxon>Mesorhizobium</taxon>
    </lineage>
</organism>